<reference evidence="2" key="1">
    <citation type="submission" date="2017-09" db="EMBL/GenBank/DDBJ databases">
        <title>Depth-based differentiation of microbial function through sediment-hosted aquifers and enrichment of novel symbionts in the deep terrestrial subsurface.</title>
        <authorList>
            <person name="Probst A.J."/>
            <person name="Ladd B."/>
            <person name="Jarett J.K."/>
            <person name="Geller-Mcgrath D.E."/>
            <person name="Sieber C.M.K."/>
            <person name="Emerson J.B."/>
            <person name="Anantharaman K."/>
            <person name="Thomas B.C."/>
            <person name="Malmstrom R."/>
            <person name="Stieglmeier M."/>
            <person name="Klingl A."/>
            <person name="Woyke T."/>
            <person name="Ryan C.M."/>
            <person name="Banfield J.F."/>
        </authorList>
    </citation>
    <scope>NUCLEOTIDE SEQUENCE [LARGE SCALE GENOMIC DNA]</scope>
</reference>
<organism evidence="1 2">
    <name type="scientific">Candidatus Portnoybacteria bacterium CG10_big_fil_rev_8_21_14_0_10_36_7</name>
    <dbReference type="NCBI Taxonomy" id="1974812"/>
    <lineage>
        <taxon>Bacteria</taxon>
        <taxon>Candidatus Portnoyibacteriota</taxon>
    </lineage>
</organism>
<dbReference type="AlphaFoldDB" id="A0A2M8KD02"/>
<dbReference type="EMBL" id="PFDW01000080">
    <property type="protein sequence ID" value="PJE57811.1"/>
    <property type="molecule type" value="Genomic_DNA"/>
</dbReference>
<accession>A0A2M8KD02</accession>
<evidence type="ECO:0000313" key="2">
    <source>
        <dbReference type="Proteomes" id="UP000231450"/>
    </source>
</evidence>
<protein>
    <submittedName>
        <fullName evidence="1">Uncharacterized protein</fullName>
    </submittedName>
</protein>
<proteinExistence type="predicted"/>
<dbReference type="Proteomes" id="UP000231450">
    <property type="component" value="Unassembled WGS sequence"/>
</dbReference>
<gene>
    <name evidence="1" type="ORF">COU81_04105</name>
</gene>
<name>A0A2M8KD02_9BACT</name>
<comment type="caution">
    <text evidence="1">The sequence shown here is derived from an EMBL/GenBank/DDBJ whole genome shotgun (WGS) entry which is preliminary data.</text>
</comment>
<evidence type="ECO:0000313" key="1">
    <source>
        <dbReference type="EMBL" id="PJE57811.1"/>
    </source>
</evidence>
<sequence>MKIKHEAASVIRFLDIYNELNKTNIGFVRPGDPHKKEPDCICSENVAIELVGAYDNQYQASKLWNEARGKKQSKPPELLLSTFDNLEETIANKLEKLNLNKYSGFEGRLFLLCNLHSPLLTDTEVATFDANYVLFKRDNHFERYFDEIWITWQPSNNSNWSIKQLE</sequence>